<dbReference type="PROSITE" id="PS50011">
    <property type="entry name" value="PROTEIN_KINASE_DOM"/>
    <property type="match status" value="1"/>
</dbReference>
<reference evidence="13" key="2">
    <citation type="submission" date="2023-05" db="EMBL/GenBank/DDBJ databases">
        <authorList>
            <person name="Schelkunov M.I."/>
        </authorList>
    </citation>
    <scope>NUCLEOTIDE SEQUENCE</scope>
    <source>
        <strain evidence="13">Hsosn_3</strain>
        <tissue evidence="13">Leaf</tissue>
    </source>
</reference>
<comment type="catalytic activity">
    <reaction evidence="8">
        <text>L-threonyl-[protein] + ATP = O-phospho-L-threonyl-[protein] + ADP + H(+)</text>
        <dbReference type="Rhea" id="RHEA:46608"/>
        <dbReference type="Rhea" id="RHEA-COMP:11060"/>
        <dbReference type="Rhea" id="RHEA-COMP:11605"/>
        <dbReference type="ChEBI" id="CHEBI:15378"/>
        <dbReference type="ChEBI" id="CHEBI:30013"/>
        <dbReference type="ChEBI" id="CHEBI:30616"/>
        <dbReference type="ChEBI" id="CHEBI:61977"/>
        <dbReference type="ChEBI" id="CHEBI:456216"/>
        <dbReference type="EC" id="2.7.11.22"/>
    </reaction>
</comment>
<dbReference type="PANTHER" id="PTHR24056">
    <property type="entry name" value="CELL DIVISION PROTEIN KINASE"/>
    <property type="match status" value="1"/>
</dbReference>
<feature type="binding site" evidence="10">
    <location>
        <position position="55"/>
    </location>
    <ligand>
        <name>ATP</name>
        <dbReference type="ChEBI" id="CHEBI:30616"/>
    </ligand>
</feature>
<evidence type="ECO:0000256" key="2">
    <source>
        <dbReference type="ARBA" id="ARBA00012425"/>
    </source>
</evidence>
<evidence type="ECO:0000256" key="11">
    <source>
        <dbReference type="RuleBase" id="RU000304"/>
    </source>
</evidence>
<dbReference type="GO" id="GO:0008353">
    <property type="term" value="F:RNA polymerase II CTD heptapeptide repeat kinase activity"/>
    <property type="evidence" value="ECO:0007669"/>
    <property type="project" value="TreeGrafter"/>
</dbReference>
<evidence type="ECO:0000256" key="3">
    <source>
        <dbReference type="ARBA" id="ARBA00022527"/>
    </source>
</evidence>
<sequence length="346" mass="39803">MRAAGLGVLNLQESPSCGSRNLEDSFEKLQQIGKGTYGLVYMARDCTTGEIVALKKIRMDKEKEGFPITAIREIKLLRKLQHVNVTRLKEIVTSTDSDNNYRGDIYMVFEYMDHDLSGLALRSGARFTVPQIKCYMKQLLTGLHYCHVNRVLHRDIKSSNLLIDNQGNLKLADFGLSRSFSYDHSVNLTNQVITLWYRPPELLLGVTKYGPAVDMWSVGCIFAELLQGKAVLPGKAEPDQLKKIFELCGTPDEINWPGVSRTPWYTKFVPSRPMKRRVREMFRHFDRHALDLLEKMLTLNPAQRISAKDALDAEYFWTDPLPCNPESLPKYESSHEFHMKKRQRQF</sequence>
<keyword evidence="3 11" id="KW-0723">Serine/threonine-protein kinase</keyword>
<dbReference type="EMBL" id="JAUIZM010000010">
    <property type="protein sequence ID" value="KAK1361738.1"/>
    <property type="molecule type" value="Genomic_DNA"/>
</dbReference>
<dbReference type="FunFam" id="1.10.510.10:FF:000273">
    <property type="entry name" value="Cyclin-dependent kinase C-2"/>
    <property type="match status" value="1"/>
</dbReference>
<organism evidence="13 14">
    <name type="scientific">Heracleum sosnowskyi</name>
    <dbReference type="NCBI Taxonomy" id="360622"/>
    <lineage>
        <taxon>Eukaryota</taxon>
        <taxon>Viridiplantae</taxon>
        <taxon>Streptophyta</taxon>
        <taxon>Embryophyta</taxon>
        <taxon>Tracheophyta</taxon>
        <taxon>Spermatophyta</taxon>
        <taxon>Magnoliopsida</taxon>
        <taxon>eudicotyledons</taxon>
        <taxon>Gunneridae</taxon>
        <taxon>Pentapetalae</taxon>
        <taxon>asterids</taxon>
        <taxon>campanulids</taxon>
        <taxon>Apiales</taxon>
        <taxon>Apiaceae</taxon>
        <taxon>Apioideae</taxon>
        <taxon>apioid superclade</taxon>
        <taxon>Tordylieae</taxon>
        <taxon>Tordyliinae</taxon>
        <taxon>Heracleum</taxon>
    </lineage>
</organism>
<dbReference type="GO" id="GO:0005524">
    <property type="term" value="F:ATP binding"/>
    <property type="evidence" value="ECO:0007669"/>
    <property type="project" value="UniProtKB-UniRule"/>
</dbReference>
<keyword evidence="6 13" id="KW-0418">Kinase</keyword>
<dbReference type="SMART" id="SM00220">
    <property type="entry name" value="S_TKc"/>
    <property type="match status" value="1"/>
</dbReference>
<evidence type="ECO:0000256" key="10">
    <source>
        <dbReference type="PROSITE-ProRule" id="PRU10141"/>
    </source>
</evidence>
<protein>
    <recommendedName>
        <fullName evidence="2">cyclin-dependent kinase</fullName>
        <ecNumber evidence="2">2.7.11.22</ecNumber>
    </recommendedName>
</protein>
<keyword evidence="5 10" id="KW-0547">Nucleotide-binding</keyword>
<evidence type="ECO:0000313" key="14">
    <source>
        <dbReference type="Proteomes" id="UP001237642"/>
    </source>
</evidence>
<evidence type="ECO:0000256" key="5">
    <source>
        <dbReference type="ARBA" id="ARBA00022741"/>
    </source>
</evidence>
<comment type="caution">
    <text evidence="13">The sequence shown here is derived from an EMBL/GenBank/DDBJ whole genome shotgun (WGS) entry which is preliminary data.</text>
</comment>
<comment type="similarity">
    <text evidence="1">Belongs to the protein kinase superfamily. CMGC Ser/Thr protein kinase family. CDC2/CDKX subfamily.</text>
</comment>
<keyword evidence="7 10" id="KW-0067">ATP-binding</keyword>
<dbReference type="InterPro" id="IPR008271">
    <property type="entry name" value="Ser/Thr_kinase_AS"/>
</dbReference>
<gene>
    <name evidence="13" type="ORF">POM88_046212</name>
</gene>
<dbReference type="Gene3D" id="1.10.510.10">
    <property type="entry name" value="Transferase(Phosphotransferase) domain 1"/>
    <property type="match status" value="1"/>
</dbReference>
<dbReference type="EC" id="2.7.11.22" evidence="2"/>
<proteinExistence type="inferred from homology"/>
<evidence type="ECO:0000313" key="13">
    <source>
        <dbReference type="EMBL" id="KAK1361738.1"/>
    </source>
</evidence>
<evidence type="ECO:0000256" key="4">
    <source>
        <dbReference type="ARBA" id="ARBA00022679"/>
    </source>
</evidence>
<dbReference type="PROSITE" id="PS00107">
    <property type="entry name" value="PROTEIN_KINASE_ATP"/>
    <property type="match status" value="1"/>
</dbReference>
<accession>A0AAD8H8T5</accession>
<feature type="domain" description="Protein kinase" evidence="12">
    <location>
        <begin position="26"/>
        <end position="316"/>
    </location>
</feature>
<dbReference type="GO" id="GO:0004693">
    <property type="term" value="F:cyclin-dependent protein serine/threonine kinase activity"/>
    <property type="evidence" value="ECO:0007669"/>
    <property type="project" value="UniProtKB-EC"/>
</dbReference>
<evidence type="ECO:0000259" key="12">
    <source>
        <dbReference type="PROSITE" id="PS50011"/>
    </source>
</evidence>
<dbReference type="GO" id="GO:0005634">
    <property type="term" value="C:nucleus"/>
    <property type="evidence" value="ECO:0007669"/>
    <property type="project" value="TreeGrafter"/>
</dbReference>
<dbReference type="GO" id="GO:0000307">
    <property type="term" value="C:cyclin-dependent protein kinase holoenzyme complex"/>
    <property type="evidence" value="ECO:0007669"/>
    <property type="project" value="TreeGrafter"/>
</dbReference>
<keyword evidence="14" id="KW-1185">Reference proteome</keyword>
<reference evidence="13" key="1">
    <citation type="submission" date="2023-02" db="EMBL/GenBank/DDBJ databases">
        <title>Genome of toxic invasive species Heracleum sosnowskyi carries increased number of genes despite the absence of recent whole-genome duplications.</title>
        <authorList>
            <person name="Schelkunov M."/>
            <person name="Shtratnikova V."/>
            <person name="Makarenko M."/>
            <person name="Klepikova A."/>
            <person name="Omelchenko D."/>
            <person name="Novikova G."/>
            <person name="Obukhova E."/>
            <person name="Bogdanov V."/>
            <person name="Penin A."/>
            <person name="Logacheva M."/>
        </authorList>
    </citation>
    <scope>NUCLEOTIDE SEQUENCE</scope>
    <source>
        <strain evidence="13">Hsosn_3</strain>
        <tissue evidence="13">Leaf</tissue>
    </source>
</reference>
<comment type="catalytic activity">
    <reaction evidence="9">
        <text>L-seryl-[protein] + ATP = O-phospho-L-seryl-[protein] + ADP + H(+)</text>
        <dbReference type="Rhea" id="RHEA:17989"/>
        <dbReference type="Rhea" id="RHEA-COMP:9863"/>
        <dbReference type="Rhea" id="RHEA-COMP:11604"/>
        <dbReference type="ChEBI" id="CHEBI:15378"/>
        <dbReference type="ChEBI" id="CHEBI:29999"/>
        <dbReference type="ChEBI" id="CHEBI:30616"/>
        <dbReference type="ChEBI" id="CHEBI:83421"/>
        <dbReference type="ChEBI" id="CHEBI:456216"/>
        <dbReference type="EC" id="2.7.11.22"/>
    </reaction>
</comment>
<dbReference type="Proteomes" id="UP001237642">
    <property type="component" value="Unassembled WGS sequence"/>
</dbReference>
<dbReference type="InterPro" id="IPR011009">
    <property type="entry name" value="Kinase-like_dom_sf"/>
</dbReference>
<dbReference type="PROSITE" id="PS00108">
    <property type="entry name" value="PROTEIN_KINASE_ST"/>
    <property type="match status" value="1"/>
</dbReference>
<dbReference type="AlphaFoldDB" id="A0AAD8H8T5"/>
<name>A0AAD8H8T5_9APIA</name>
<dbReference type="InterPro" id="IPR000719">
    <property type="entry name" value="Prot_kinase_dom"/>
</dbReference>
<dbReference type="Pfam" id="PF00069">
    <property type="entry name" value="Pkinase"/>
    <property type="match status" value="1"/>
</dbReference>
<keyword evidence="4" id="KW-0808">Transferase</keyword>
<evidence type="ECO:0000256" key="7">
    <source>
        <dbReference type="ARBA" id="ARBA00022840"/>
    </source>
</evidence>
<dbReference type="FunFam" id="3.30.200.20:FF:000375">
    <property type="entry name" value="Cell division related protein kinase 2"/>
    <property type="match status" value="1"/>
</dbReference>
<dbReference type="InterPro" id="IPR017441">
    <property type="entry name" value="Protein_kinase_ATP_BS"/>
</dbReference>
<evidence type="ECO:0000256" key="6">
    <source>
        <dbReference type="ARBA" id="ARBA00022777"/>
    </source>
</evidence>
<evidence type="ECO:0000256" key="9">
    <source>
        <dbReference type="ARBA" id="ARBA00048367"/>
    </source>
</evidence>
<dbReference type="SUPFAM" id="SSF56112">
    <property type="entry name" value="Protein kinase-like (PK-like)"/>
    <property type="match status" value="1"/>
</dbReference>
<dbReference type="InterPro" id="IPR050108">
    <property type="entry name" value="CDK"/>
</dbReference>
<dbReference type="PANTHER" id="PTHR24056:SF560">
    <property type="entry name" value="CYCLIN-DEPENDENT KINASE C-3"/>
    <property type="match status" value="1"/>
</dbReference>
<evidence type="ECO:0000256" key="1">
    <source>
        <dbReference type="ARBA" id="ARBA00006485"/>
    </source>
</evidence>
<evidence type="ECO:0000256" key="8">
    <source>
        <dbReference type="ARBA" id="ARBA00047811"/>
    </source>
</evidence>
<dbReference type="Gene3D" id="3.30.200.20">
    <property type="entry name" value="Phosphorylase Kinase, domain 1"/>
    <property type="match status" value="1"/>
</dbReference>
<dbReference type="GO" id="GO:0032968">
    <property type="term" value="P:positive regulation of transcription elongation by RNA polymerase II"/>
    <property type="evidence" value="ECO:0007669"/>
    <property type="project" value="TreeGrafter"/>
</dbReference>
<dbReference type="CDD" id="cd07840">
    <property type="entry name" value="STKc_CDK9_like"/>
    <property type="match status" value="1"/>
</dbReference>